<gene>
    <name evidence="2" type="primary">fimA_7</name>
    <name evidence="2" type="ORF">GAK29_04051</name>
</gene>
<evidence type="ECO:0000256" key="1">
    <source>
        <dbReference type="SAM" id="Phobius"/>
    </source>
</evidence>
<dbReference type="EMBL" id="WNDP01000155">
    <property type="protein sequence ID" value="KAF1018992.1"/>
    <property type="molecule type" value="Genomic_DNA"/>
</dbReference>
<keyword evidence="1" id="KW-0472">Membrane</keyword>
<keyword evidence="1" id="KW-1133">Transmembrane helix</keyword>
<dbReference type="AlphaFoldDB" id="A0A833PCC7"/>
<dbReference type="Gene3D" id="3.30.700.10">
    <property type="entry name" value="Glycoprotein, Type 4 Pilin"/>
    <property type="match status" value="1"/>
</dbReference>
<accession>A0A833PCC7</accession>
<name>A0A833PCC7_ACIBZ</name>
<dbReference type="InterPro" id="IPR031982">
    <property type="entry name" value="PilE-like"/>
</dbReference>
<feature type="transmembrane region" description="Helical" evidence="1">
    <location>
        <begin position="12"/>
        <end position="30"/>
    </location>
</feature>
<dbReference type="GO" id="GO:0043683">
    <property type="term" value="P:type IV pilus assembly"/>
    <property type="evidence" value="ECO:0007669"/>
    <property type="project" value="InterPro"/>
</dbReference>
<evidence type="ECO:0000313" key="2">
    <source>
        <dbReference type="EMBL" id="KAF1018992.1"/>
    </source>
</evidence>
<evidence type="ECO:0000313" key="3">
    <source>
        <dbReference type="Proteomes" id="UP000490535"/>
    </source>
</evidence>
<sequence length="147" mass="16227">MYSFRDDKLELMIVVAIIAILAAIAYPSYIEYAKRTKRVEAQTVMQEISKKLVAYKIANGSFKDVGSANLFSTQIPISGSANYTIAITDIDGTSYSTKTKNGSWRLTATPVNSMSNTGKLTLDSQGKQCWYKSESECVPWDGMADKI</sequence>
<dbReference type="InterPro" id="IPR045584">
    <property type="entry name" value="Pilin-like"/>
</dbReference>
<dbReference type="Pfam" id="PF16732">
    <property type="entry name" value="ComP_DUS"/>
    <property type="match status" value="1"/>
</dbReference>
<protein>
    <submittedName>
        <fullName evidence="2">Fimbrial protein</fullName>
    </submittedName>
</protein>
<dbReference type="SUPFAM" id="SSF54523">
    <property type="entry name" value="Pili subunits"/>
    <property type="match status" value="1"/>
</dbReference>
<organism evidence="2 3">
    <name type="scientific">Acinetobacter bereziniae</name>
    <name type="common">Acinetobacter genomosp. 10</name>
    <dbReference type="NCBI Taxonomy" id="106648"/>
    <lineage>
        <taxon>Bacteria</taxon>
        <taxon>Pseudomonadati</taxon>
        <taxon>Pseudomonadota</taxon>
        <taxon>Gammaproteobacteria</taxon>
        <taxon>Moraxellales</taxon>
        <taxon>Moraxellaceae</taxon>
        <taxon>Acinetobacter</taxon>
    </lineage>
</organism>
<comment type="caution">
    <text evidence="2">The sequence shown here is derived from an EMBL/GenBank/DDBJ whole genome shotgun (WGS) entry which is preliminary data.</text>
</comment>
<proteinExistence type="predicted"/>
<dbReference type="Proteomes" id="UP000490535">
    <property type="component" value="Unassembled WGS sequence"/>
</dbReference>
<reference evidence="3" key="1">
    <citation type="journal article" date="2020" name="MBio">
        <title>Horizontal gene transfer to a defensive symbiont with a reduced genome amongst a multipartite beetle microbiome.</title>
        <authorList>
            <person name="Waterworth S.C."/>
            <person name="Florez L.V."/>
            <person name="Rees E.R."/>
            <person name="Hertweck C."/>
            <person name="Kaltenpoth M."/>
            <person name="Kwan J.C."/>
        </authorList>
    </citation>
    <scope>NUCLEOTIDE SEQUENCE [LARGE SCALE GENOMIC DNA]</scope>
</reference>
<keyword evidence="1" id="KW-0812">Transmembrane</keyword>